<sequence>MSDQETLDVYNAKAGEYAELTSNDAENDNLVAFLANVHAGGRVLDFGCGPGHFALKMAEAGFEVEATDASLEMVKLADALDGVSARCETFDTLDAVDRYDGIFANFSLLHAPRAAVAGHISQITRALKNGGVFHIGMKTGAGEKRDRIGRQYCYFTETELEKMIVDNGLSVIRSNTGCDIGLDGKPADWVCLQGRK</sequence>
<dbReference type="SUPFAM" id="SSF53335">
    <property type="entry name" value="S-adenosyl-L-methionine-dependent methyltransferases"/>
    <property type="match status" value="1"/>
</dbReference>
<dbReference type="AlphaFoldDB" id="A0A1L9NV96"/>
<keyword evidence="1" id="KW-0489">Methyltransferase</keyword>
<dbReference type="EC" id="2.1.1.265" evidence="1"/>
<keyword evidence="1" id="KW-0808">Transferase</keyword>
<dbReference type="Pfam" id="PF13489">
    <property type="entry name" value="Methyltransf_23"/>
    <property type="match status" value="1"/>
</dbReference>
<comment type="caution">
    <text evidence="1">The sequence shown here is derived from an EMBL/GenBank/DDBJ whole genome shotgun (WGS) entry which is preliminary data.</text>
</comment>
<dbReference type="STRING" id="696762.PFRI_25550"/>
<dbReference type="GO" id="GO:0008168">
    <property type="term" value="F:methyltransferase activity"/>
    <property type="evidence" value="ECO:0007669"/>
    <property type="project" value="UniProtKB-KW"/>
</dbReference>
<proteinExistence type="predicted"/>
<dbReference type="CDD" id="cd02440">
    <property type="entry name" value="AdoMet_MTases"/>
    <property type="match status" value="1"/>
</dbReference>
<evidence type="ECO:0000313" key="2">
    <source>
        <dbReference type="Proteomes" id="UP000184514"/>
    </source>
</evidence>
<dbReference type="Proteomes" id="UP000184514">
    <property type="component" value="Unassembled WGS sequence"/>
</dbReference>
<dbReference type="RefSeq" id="WP_072631093.1">
    <property type="nucleotide sequence ID" value="NZ_MLCB01000151.1"/>
</dbReference>
<accession>A0A1L9NV96</accession>
<protein>
    <submittedName>
        <fullName evidence="1">Tellurite methyltransferase</fullName>
        <ecNumber evidence="1">2.1.1.265</ecNumber>
    </submittedName>
</protein>
<dbReference type="PANTHER" id="PTHR43861:SF1">
    <property type="entry name" value="TRANS-ACONITATE 2-METHYLTRANSFERASE"/>
    <property type="match status" value="1"/>
</dbReference>
<gene>
    <name evidence="1" type="primary">tehB_3</name>
    <name evidence="1" type="ORF">PFRI_25550</name>
</gene>
<dbReference type="GO" id="GO:0032259">
    <property type="term" value="P:methylation"/>
    <property type="evidence" value="ECO:0007669"/>
    <property type="project" value="UniProtKB-KW"/>
</dbReference>
<keyword evidence="2" id="KW-1185">Reference proteome</keyword>
<reference evidence="1 2" key="1">
    <citation type="submission" date="2016-10" db="EMBL/GenBank/DDBJ databases">
        <title>Genome sequence of Planktotalea frisia SH6-1.</title>
        <authorList>
            <person name="Poehlein A."/>
            <person name="Bakenhus I."/>
            <person name="Voget S."/>
            <person name="Brinkhoff T."/>
            <person name="Simon M."/>
        </authorList>
    </citation>
    <scope>NUCLEOTIDE SEQUENCE [LARGE SCALE GENOMIC DNA]</scope>
    <source>
        <strain evidence="1 2">SH6-1</strain>
    </source>
</reference>
<dbReference type="OrthoDB" id="9804312at2"/>
<dbReference type="PANTHER" id="PTHR43861">
    <property type="entry name" value="TRANS-ACONITATE 2-METHYLTRANSFERASE-RELATED"/>
    <property type="match status" value="1"/>
</dbReference>
<evidence type="ECO:0000313" key="1">
    <source>
        <dbReference type="EMBL" id="OJI93225.1"/>
    </source>
</evidence>
<name>A0A1L9NV96_9RHOB</name>
<dbReference type="InterPro" id="IPR029063">
    <property type="entry name" value="SAM-dependent_MTases_sf"/>
</dbReference>
<organism evidence="1 2">
    <name type="scientific">Planktotalea frisia</name>
    <dbReference type="NCBI Taxonomy" id="696762"/>
    <lineage>
        <taxon>Bacteria</taxon>
        <taxon>Pseudomonadati</taxon>
        <taxon>Pseudomonadota</taxon>
        <taxon>Alphaproteobacteria</taxon>
        <taxon>Rhodobacterales</taxon>
        <taxon>Paracoccaceae</taxon>
        <taxon>Planktotalea</taxon>
    </lineage>
</organism>
<dbReference type="Gene3D" id="3.40.50.150">
    <property type="entry name" value="Vaccinia Virus protein VP39"/>
    <property type="match status" value="1"/>
</dbReference>
<dbReference type="EMBL" id="MLCB01000151">
    <property type="protein sequence ID" value="OJI93225.1"/>
    <property type="molecule type" value="Genomic_DNA"/>
</dbReference>